<dbReference type="HOGENOM" id="CLU_1667553_0_0_11"/>
<evidence type="ECO:0000313" key="2">
    <source>
        <dbReference type="EMBL" id="AFR10483.1"/>
    </source>
</evidence>
<dbReference type="Proteomes" id="UP000003779">
    <property type="component" value="Chromosome"/>
</dbReference>
<feature type="compositionally biased region" description="Acidic residues" evidence="1">
    <location>
        <begin position="109"/>
        <end position="122"/>
    </location>
</feature>
<dbReference type="Gene3D" id="3.40.50.300">
    <property type="entry name" value="P-loop containing nucleotide triphosphate hydrolases"/>
    <property type="match status" value="1"/>
</dbReference>
<reference evidence="3" key="2">
    <citation type="submission" date="2012-08" db="EMBL/GenBank/DDBJ databases">
        <title>Whole-genome sequence of Nocardiopsis alba strain ATCC BAA-2165 associated with honeybees.</title>
        <authorList>
            <person name="Qiao J."/>
            <person name="Chen L."/>
            <person name="Li Y."/>
            <person name="Wang J."/>
            <person name="Zhang W."/>
            <person name="Chen S."/>
        </authorList>
    </citation>
    <scope>NUCLEOTIDE SEQUENCE [LARGE SCALE GENOMIC DNA]</scope>
    <source>
        <strain evidence="3">ATCC BAA-2165 / BE74</strain>
    </source>
</reference>
<evidence type="ECO:0000256" key="1">
    <source>
        <dbReference type="SAM" id="MobiDB-lite"/>
    </source>
</evidence>
<dbReference type="eggNOG" id="COG0419">
    <property type="taxonomic scope" value="Bacteria"/>
</dbReference>
<organism evidence="2 3">
    <name type="scientific">Nocardiopsis alba (strain ATCC BAA-2165 / BE74)</name>
    <dbReference type="NCBI Taxonomy" id="1205910"/>
    <lineage>
        <taxon>Bacteria</taxon>
        <taxon>Bacillati</taxon>
        <taxon>Actinomycetota</taxon>
        <taxon>Actinomycetes</taxon>
        <taxon>Streptosporangiales</taxon>
        <taxon>Nocardiopsidaceae</taxon>
        <taxon>Nocardiopsis</taxon>
    </lineage>
</organism>
<dbReference type="EMBL" id="CP003788">
    <property type="protein sequence ID" value="AFR10483.1"/>
    <property type="molecule type" value="Genomic_DNA"/>
</dbReference>
<reference evidence="2 3" key="1">
    <citation type="journal article" date="2012" name="J. Bacteriol.">
        <title>Whole-Genome Sequence of Nocardiopsis alba Strain ATCC BAA-2165, Associated with Honeybees.</title>
        <authorList>
            <person name="Qiao J."/>
            <person name="Chen L."/>
            <person name="Li Y."/>
            <person name="Wang J."/>
            <person name="Zhang W."/>
            <person name="Chen S."/>
        </authorList>
    </citation>
    <scope>NUCLEOTIDE SEQUENCE [LARGE SCALE GENOMIC DNA]</scope>
    <source>
        <strain evidence="3">ATCC BAA-2165 / BE74</strain>
    </source>
</reference>
<protein>
    <recommendedName>
        <fullName evidence="4">AAA domain protein</fullName>
    </recommendedName>
</protein>
<gene>
    <name evidence="2" type="ordered locus">B005_2666</name>
</gene>
<dbReference type="STRING" id="1205910.B005_2666"/>
<evidence type="ECO:0008006" key="4">
    <source>
        <dbReference type="Google" id="ProtNLM"/>
    </source>
</evidence>
<evidence type="ECO:0000313" key="3">
    <source>
        <dbReference type="Proteomes" id="UP000003779"/>
    </source>
</evidence>
<dbReference type="InterPro" id="IPR027417">
    <property type="entry name" value="P-loop_NTPase"/>
</dbReference>
<name>J7LA00_NOCAA</name>
<feature type="region of interest" description="Disordered" evidence="1">
    <location>
        <begin position="88"/>
        <end position="158"/>
    </location>
</feature>
<dbReference type="SUPFAM" id="SSF52540">
    <property type="entry name" value="P-loop containing nucleoside triphosphate hydrolases"/>
    <property type="match status" value="1"/>
</dbReference>
<proteinExistence type="predicted"/>
<dbReference type="AlphaFoldDB" id="J7LA00"/>
<dbReference type="PATRIC" id="fig|1205910.3.peg.2519"/>
<accession>J7LA00</accession>
<dbReference type="KEGG" id="nal:B005_2666"/>
<sequence length="158" mass="17460">MVTQETSEARETAPADPTPRYRLERAGIRNVWQYDDHVLDFAEGRLLLRGRNGAGKSKALEMLLPFLLDGDVRRLDTTGTNRTSLRWLMAEDPRAGRAPVEEAGPDLLGEPEDEPAEADDATDGGLPVGGVHDRPRRSGPGRGGPERHRPPVRRRPAR</sequence>